<dbReference type="PIRSF" id="PIRSF005902">
    <property type="entry name" value="DNase_TatD"/>
    <property type="match status" value="1"/>
</dbReference>
<dbReference type="PANTHER" id="PTHR46124">
    <property type="entry name" value="D-AMINOACYL-TRNA DEACYLASE"/>
    <property type="match status" value="1"/>
</dbReference>
<accession>A0A381T096</accession>
<sequence length="291" mass="32425">MLLFDNQSSLTILPSMFIDTHAHIHQHDPVEVAGIIERAEAKNVGAIFTAGTTVTDSRKAIELAEQHTRVFAGIGIHPSEITNPISKDDLSQLSNLAISPDVIVMSEIGIDHQDSSPDKDWQEESFYAQINIARNHNLPLIFHIREQGDDYDAHSARDAALSILKETSAGEIGGSAHYFQGRWSFAEKLLDLGFNISFAKTLTRISDLEETAKKTPDSRLLLETDAYPQPFKKNRSKWTEPCDVPLVSEKLAALRLVTTEDICRTTTENTFTMLGDRGLAVRNILFQKIPE</sequence>
<dbReference type="EMBL" id="UINC01003837">
    <property type="protein sequence ID" value="SVA09655.1"/>
    <property type="molecule type" value="Genomic_DNA"/>
</dbReference>
<dbReference type="InterPro" id="IPR032466">
    <property type="entry name" value="Metal_Hydrolase"/>
</dbReference>
<dbReference type="GO" id="GO:0005829">
    <property type="term" value="C:cytosol"/>
    <property type="evidence" value="ECO:0007669"/>
    <property type="project" value="TreeGrafter"/>
</dbReference>
<dbReference type="CDD" id="cd01310">
    <property type="entry name" value="TatD_DNAse"/>
    <property type="match status" value="1"/>
</dbReference>
<dbReference type="InterPro" id="IPR001130">
    <property type="entry name" value="TatD-like"/>
</dbReference>
<name>A0A381T096_9ZZZZ</name>
<dbReference type="SUPFAM" id="SSF51556">
    <property type="entry name" value="Metallo-dependent hydrolases"/>
    <property type="match status" value="1"/>
</dbReference>
<dbReference type="PANTHER" id="PTHR46124:SF2">
    <property type="entry name" value="D-AMINOACYL-TRNA DEACYLASE"/>
    <property type="match status" value="1"/>
</dbReference>
<dbReference type="AlphaFoldDB" id="A0A381T096"/>
<reference evidence="1" key="1">
    <citation type="submission" date="2018-05" db="EMBL/GenBank/DDBJ databases">
        <authorList>
            <person name="Lanie J.A."/>
            <person name="Ng W.-L."/>
            <person name="Kazmierczak K.M."/>
            <person name="Andrzejewski T.M."/>
            <person name="Davidsen T.M."/>
            <person name="Wayne K.J."/>
            <person name="Tettelin H."/>
            <person name="Glass J.I."/>
            <person name="Rusch D."/>
            <person name="Podicherti R."/>
            <person name="Tsui H.-C.T."/>
            <person name="Winkler M.E."/>
        </authorList>
    </citation>
    <scope>NUCLEOTIDE SEQUENCE</scope>
</reference>
<gene>
    <name evidence="1" type="ORF">METZ01_LOCUS62509</name>
</gene>
<dbReference type="Gene3D" id="3.20.20.140">
    <property type="entry name" value="Metal-dependent hydrolases"/>
    <property type="match status" value="1"/>
</dbReference>
<dbReference type="Pfam" id="PF01026">
    <property type="entry name" value="TatD_DNase"/>
    <property type="match status" value="1"/>
</dbReference>
<evidence type="ECO:0000313" key="1">
    <source>
        <dbReference type="EMBL" id="SVA09655.1"/>
    </source>
</evidence>
<dbReference type="GO" id="GO:0016788">
    <property type="term" value="F:hydrolase activity, acting on ester bonds"/>
    <property type="evidence" value="ECO:0007669"/>
    <property type="project" value="InterPro"/>
</dbReference>
<organism evidence="1">
    <name type="scientific">marine metagenome</name>
    <dbReference type="NCBI Taxonomy" id="408172"/>
    <lineage>
        <taxon>unclassified sequences</taxon>
        <taxon>metagenomes</taxon>
        <taxon>ecological metagenomes</taxon>
    </lineage>
</organism>
<proteinExistence type="predicted"/>
<protein>
    <submittedName>
        <fullName evidence="1">Uncharacterized protein</fullName>
    </submittedName>
</protein>